<dbReference type="GO" id="GO:0016682">
    <property type="term" value="F:oxidoreductase activity, acting on diphenols and related substances as donors, oxygen as acceptor"/>
    <property type="evidence" value="ECO:0007669"/>
    <property type="project" value="TreeGrafter"/>
</dbReference>
<evidence type="ECO:0000256" key="4">
    <source>
        <dbReference type="ARBA" id="ARBA00022692"/>
    </source>
</evidence>
<evidence type="ECO:0000256" key="1">
    <source>
        <dbReference type="ARBA" id="ARBA00004651"/>
    </source>
</evidence>
<feature type="transmembrane region" description="Helical" evidence="7">
    <location>
        <begin position="155"/>
        <end position="177"/>
    </location>
</feature>
<feature type="transmembrane region" description="Helical" evidence="7">
    <location>
        <begin position="6"/>
        <end position="35"/>
    </location>
</feature>
<name>A0A432XW01_9GAMM</name>
<evidence type="ECO:0000313" key="9">
    <source>
        <dbReference type="Proteomes" id="UP000287198"/>
    </source>
</evidence>
<comment type="similarity">
    <text evidence="2">Belongs to the cytochrome ubiquinol oxidase subunit 2 family.</text>
</comment>
<dbReference type="PIRSF" id="PIRSF000267">
    <property type="entry name" value="Cyt_oxidse_sub2"/>
    <property type="match status" value="1"/>
</dbReference>
<dbReference type="PANTHER" id="PTHR43141">
    <property type="entry name" value="CYTOCHROME BD2 SUBUNIT II"/>
    <property type="match status" value="1"/>
</dbReference>
<proteinExistence type="inferred from homology"/>
<dbReference type="GO" id="GO:0019646">
    <property type="term" value="P:aerobic electron transport chain"/>
    <property type="evidence" value="ECO:0007669"/>
    <property type="project" value="TreeGrafter"/>
</dbReference>
<accession>A0A432XW01</accession>
<reference evidence="9" key="1">
    <citation type="journal article" date="2018" name="Front. Microbiol.">
        <title>Genome-Based Analysis Reveals the Taxonomy and Diversity of the Family Idiomarinaceae.</title>
        <authorList>
            <person name="Liu Y."/>
            <person name="Lai Q."/>
            <person name="Shao Z."/>
        </authorList>
    </citation>
    <scope>NUCLEOTIDE SEQUENCE [LARGE SCALE GENOMIC DNA]</scope>
    <source>
        <strain evidence="9">BH195</strain>
    </source>
</reference>
<evidence type="ECO:0000256" key="6">
    <source>
        <dbReference type="ARBA" id="ARBA00023136"/>
    </source>
</evidence>
<keyword evidence="4 7" id="KW-0812">Transmembrane</keyword>
<evidence type="ECO:0000256" key="3">
    <source>
        <dbReference type="ARBA" id="ARBA00022475"/>
    </source>
</evidence>
<sequence length="333" mass="37265">MDYALIWAILIAIAVFAYVALDGFDLGVAMLFPWFRKENHRDIMMNTVAPVWDGNETWLVLGGGGLLAVFPLAYAVLMPALYMPVIAMLLGLIFRGVAFEYRFKTKTSKHLWDLSFILGSLVAALSQGIMLGAMLQGIKVVDRAYAGGWFDWLTWFSLFCGIAVVIGYALLGATWLVMKTEGELQRRSYGLAFRFALALVACIAFVSLYLPWRSSAIADRWFSFPASIWLWILPLVLAGVTIGLLRALKQRRHVSPYLWSLGLFLVAFLGFAVSIFPYLVPRAITLWDAAAPDNSLVFLLVGAVILLPIIFAYTGYTYWVFRGKVREDSGYHD</sequence>
<dbReference type="RefSeq" id="WP_126763325.1">
    <property type="nucleotide sequence ID" value="NZ_JBHLTZ010000012.1"/>
</dbReference>
<dbReference type="EMBL" id="PIPW01000002">
    <property type="protein sequence ID" value="RUO52833.1"/>
    <property type="molecule type" value="Genomic_DNA"/>
</dbReference>
<dbReference type="PANTHER" id="PTHR43141:SF4">
    <property type="entry name" value="CYTOCHROME BD2 SUBUNIT II"/>
    <property type="match status" value="1"/>
</dbReference>
<evidence type="ECO:0000256" key="2">
    <source>
        <dbReference type="ARBA" id="ARBA00007543"/>
    </source>
</evidence>
<dbReference type="AlphaFoldDB" id="A0A432XW01"/>
<feature type="transmembrane region" description="Helical" evidence="7">
    <location>
        <begin position="296"/>
        <end position="321"/>
    </location>
</feature>
<protein>
    <submittedName>
        <fullName evidence="8">Cytochrome d ubiquinol oxidase subunit II</fullName>
    </submittedName>
</protein>
<dbReference type="Proteomes" id="UP000287198">
    <property type="component" value="Unassembled WGS sequence"/>
</dbReference>
<dbReference type="GO" id="GO:0009055">
    <property type="term" value="F:electron transfer activity"/>
    <property type="evidence" value="ECO:0007669"/>
    <property type="project" value="TreeGrafter"/>
</dbReference>
<dbReference type="InterPro" id="IPR003317">
    <property type="entry name" value="Cyt-d_oxidase_su2"/>
</dbReference>
<dbReference type="GO" id="GO:0005886">
    <property type="term" value="C:plasma membrane"/>
    <property type="evidence" value="ECO:0007669"/>
    <property type="project" value="UniProtKB-SubCell"/>
</dbReference>
<gene>
    <name evidence="8" type="primary">cydB</name>
    <name evidence="8" type="ORF">CWI69_07270</name>
</gene>
<dbReference type="Pfam" id="PF02322">
    <property type="entry name" value="Cyt_bd_oxida_II"/>
    <property type="match status" value="1"/>
</dbReference>
<feature type="transmembrane region" description="Helical" evidence="7">
    <location>
        <begin position="81"/>
        <end position="99"/>
    </location>
</feature>
<organism evidence="8 9">
    <name type="scientific">Pseudidiomarina halophila</name>
    <dbReference type="NCBI Taxonomy" id="1449799"/>
    <lineage>
        <taxon>Bacteria</taxon>
        <taxon>Pseudomonadati</taxon>
        <taxon>Pseudomonadota</taxon>
        <taxon>Gammaproteobacteria</taxon>
        <taxon>Alteromonadales</taxon>
        <taxon>Idiomarinaceae</taxon>
        <taxon>Pseudidiomarina</taxon>
    </lineage>
</organism>
<feature type="transmembrane region" description="Helical" evidence="7">
    <location>
        <begin position="257"/>
        <end position="276"/>
    </location>
</feature>
<dbReference type="OrthoDB" id="9776710at2"/>
<keyword evidence="3" id="KW-1003">Cell membrane</keyword>
<comment type="caution">
    <text evidence="8">The sequence shown here is derived from an EMBL/GenBank/DDBJ whole genome shotgun (WGS) entry which is preliminary data.</text>
</comment>
<keyword evidence="9" id="KW-1185">Reference proteome</keyword>
<dbReference type="GO" id="GO:0070069">
    <property type="term" value="C:cytochrome complex"/>
    <property type="evidence" value="ECO:0007669"/>
    <property type="project" value="TreeGrafter"/>
</dbReference>
<feature type="transmembrane region" description="Helical" evidence="7">
    <location>
        <begin position="111"/>
        <end position="135"/>
    </location>
</feature>
<comment type="subcellular location">
    <subcellularLocation>
        <location evidence="1">Cell membrane</location>
        <topology evidence="1">Multi-pass membrane protein</topology>
    </subcellularLocation>
</comment>
<evidence type="ECO:0000256" key="5">
    <source>
        <dbReference type="ARBA" id="ARBA00022989"/>
    </source>
</evidence>
<keyword evidence="6 7" id="KW-0472">Membrane</keyword>
<evidence type="ECO:0000313" key="8">
    <source>
        <dbReference type="EMBL" id="RUO52833.1"/>
    </source>
</evidence>
<keyword evidence="5 7" id="KW-1133">Transmembrane helix</keyword>
<feature type="transmembrane region" description="Helical" evidence="7">
    <location>
        <begin position="222"/>
        <end position="245"/>
    </location>
</feature>
<evidence type="ECO:0000256" key="7">
    <source>
        <dbReference type="SAM" id="Phobius"/>
    </source>
</evidence>
<dbReference type="NCBIfam" id="TIGR00203">
    <property type="entry name" value="cydB"/>
    <property type="match status" value="1"/>
</dbReference>
<feature type="transmembrane region" description="Helical" evidence="7">
    <location>
        <begin position="189"/>
        <end position="210"/>
    </location>
</feature>